<protein>
    <recommendedName>
        <fullName evidence="4">DUF2147 domain-containing protein</fullName>
    </recommendedName>
</protein>
<accession>A0A1M4YDN7</accession>
<evidence type="ECO:0000313" key="3">
    <source>
        <dbReference type="Proteomes" id="UP000184144"/>
    </source>
</evidence>
<name>A0A1M4YDN7_9RHOB</name>
<organism evidence="2 3">
    <name type="scientific">Litoreibacter ascidiaceicola</name>
    <dbReference type="NCBI Taxonomy" id="1486859"/>
    <lineage>
        <taxon>Bacteria</taxon>
        <taxon>Pseudomonadati</taxon>
        <taxon>Pseudomonadota</taxon>
        <taxon>Alphaproteobacteria</taxon>
        <taxon>Rhodobacterales</taxon>
        <taxon>Roseobacteraceae</taxon>
        <taxon>Litoreibacter</taxon>
    </lineage>
</organism>
<gene>
    <name evidence="2" type="ORF">SAMN05444273_103509</name>
</gene>
<sequence>MKLFLLLACLICTSTTASAVALMPFGKDPERDTANRVGGWMVCGLKGSDSFLSLRRKPKTGSGEMMKLSPYTLVATTGKTSSNGTWAEIHQYRVLYTSDGVFMSEPEFAMTKVKGWVATRFLCHYGPLPNGD</sequence>
<keyword evidence="3" id="KW-1185">Reference proteome</keyword>
<evidence type="ECO:0000256" key="1">
    <source>
        <dbReference type="SAM" id="SignalP"/>
    </source>
</evidence>
<dbReference type="STRING" id="1486859.SAMN05444273_103509"/>
<feature type="chain" id="PRO_5009908438" description="DUF2147 domain-containing protein" evidence="1">
    <location>
        <begin position="20"/>
        <end position="132"/>
    </location>
</feature>
<dbReference type="RefSeq" id="WP_073142808.1">
    <property type="nucleotide sequence ID" value="NZ_FQUV01000003.1"/>
</dbReference>
<reference evidence="3" key="1">
    <citation type="submission" date="2016-11" db="EMBL/GenBank/DDBJ databases">
        <authorList>
            <person name="Varghese N."/>
            <person name="Submissions S."/>
        </authorList>
    </citation>
    <scope>NUCLEOTIDE SEQUENCE [LARGE SCALE GENOMIC DNA]</scope>
    <source>
        <strain evidence="3">DSM 100566</strain>
    </source>
</reference>
<evidence type="ECO:0008006" key="4">
    <source>
        <dbReference type="Google" id="ProtNLM"/>
    </source>
</evidence>
<proteinExistence type="predicted"/>
<evidence type="ECO:0000313" key="2">
    <source>
        <dbReference type="EMBL" id="SHF03845.1"/>
    </source>
</evidence>
<dbReference type="Proteomes" id="UP000184144">
    <property type="component" value="Unassembled WGS sequence"/>
</dbReference>
<dbReference type="OrthoDB" id="7855563at2"/>
<dbReference type="EMBL" id="FQUV01000003">
    <property type="protein sequence ID" value="SHF03845.1"/>
    <property type="molecule type" value="Genomic_DNA"/>
</dbReference>
<dbReference type="AlphaFoldDB" id="A0A1M4YDN7"/>
<keyword evidence="1" id="KW-0732">Signal</keyword>
<feature type="signal peptide" evidence="1">
    <location>
        <begin position="1"/>
        <end position="19"/>
    </location>
</feature>